<dbReference type="Proteomes" id="UP000605013">
    <property type="component" value="Unassembled WGS sequence"/>
</dbReference>
<evidence type="ECO:0000313" key="1">
    <source>
        <dbReference type="EMBL" id="MBL7558553.1"/>
    </source>
</evidence>
<protein>
    <submittedName>
        <fullName evidence="1">Uncharacterized protein</fullName>
    </submittedName>
</protein>
<dbReference type="RefSeq" id="WP_116823819.1">
    <property type="nucleotide sequence ID" value="NZ_JAEMEF010000001.1"/>
</dbReference>
<proteinExistence type="predicted"/>
<gene>
    <name evidence="1" type="ORF">JAO71_01960</name>
</gene>
<dbReference type="EMBL" id="JAEMEF010000001">
    <property type="protein sequence ID" value="MBL7558553.1"/>
    <property type="molecule type" value="Genomic_DNA"/>
</dbReference>
<reference evidence="1 2" key="1">
    <citation type="submission" date="2020-12" db="EMBL/GenBank/DDBJ databases">
        <title>Olleya sediminilitoris sp. nov., isolated from a tidal flat.</title>
        <authorList>
            <person name="Park S."/>
            <person name="Yoon J.-H."/>
        </authorList>
    </citation>
    <scope>NUCLEOTIDE SEQUENCE [LARGE SCALE GENOMIC DNA]</scope>
    <source>
        <strain evidence="1 2">YSTF-M6</strain>
    </source>
</reference>
<comment type="caution">
    <text evidence="1">The sequence shown here is derived from an EMBL/GenBank/DDBJ whole genome shotgun (WGS) entry which is preliminary data.</text>
</comment>
<evidence type="ECO:0000313" key="2">
    <source>
        <dbReference type="Proteomes" id="UP000605013"/>
    </source>
</evidence>
<organism evidence="1 2">
    <name type="scientific">Olleya sediminilitoris</name>
    <dbReference type="NCBI Taxonomy" id="2795739"/>
    <lineage>
        <taxon>Bacteria</taxon>
        <taxon>Pseudomonadati</taxon>
        <taxon>Bacteroidota</taxon>
        <taxon>Flavobacteriia</taxon>
        <taxon>Flavobacteriales</taxon>
        <taxon>Flavobacteriaceae</taxon>
    </lineage>
</organism>
<accession>A0ABS1WHF9</accession>
<name>A0ABS1WHF9_9FLAO</name>
<keyword evidence="2" id="KW-1185">Reference proteome</keyword>
<sequence>MKKNILLLSIALFVVNVLVAQKVKVKKEVVLIDKQESIKITKDKTNEDFYYALETLEGETVLLVNYETKKISETKSFTWLSMKQPNKDRINEIDFTAVSFSLNSKKLITEFLFKELDFFNEKGFNHDKIDAFFLEKRERESAAETQELEKQLLDLEANFLEVSPEVLGNMLIVSNTKIDPDTGERAIIGKVNRVSTKESGKVYTYTNLTGKVIAVVNEKLRRIEGNNTFYPLNMSFSSHSEGLVKDANTYLKKIYLLDEYFYYAFLTKQEIETVVEQIKENQKEEFETAKENSENLYKLPGYVIDSKGEKVEGEISIVFEKIDVKDPNQWGNVVDLDEANIGKLVSINYINAKGKNRTSSYRSKKKVKFCVDDNNIERCFVGVGSKGKGLELAAGAVSSLSFDTSQFYEVYKIIGDITIYKDVVDNLYLIKIPSEKKALQFNTSNSEKNIENLKKYIGACFKEEFVSLNYSDINDIVKLAEIYNSCSK</sequence>